<keyword evidence="3" id="KW-1185">Reference proteome</keyword>
<dbReference type="Proteomes" id="UP000003704">
    <property type="component" value="Unassembled WGS sequence"/>
</dbReference>
<accession>I7ZGJ0</accession>
<proteinExistence type="predicted"/>
<evidence type="ECO:0000313" key="3">
    <source>
        <dbReference type="Proteomes" id="UP000003704"/>
    </source>
</evidence>
<evidence type="ECO:0008006" key="4">
    <source>
        <dbReference type="Google" id="ProtNLM"/>
    </source>
</evidence>
<evidence type="ECO:0000256" key="1">
    <source>
        <dbReference type="SAM" id="SignalP"/>
    </source>
</evidence>
<sequence length="351" mass="36380">MKLKLFVAAAAAFGCTSASAATLAELASNVEASGWVSGSYIYNFNGVDNVGRATDIESNSFTLNQAVLNLVTPAGDGFGAGVQLLAGNDAKTIVNPSYGENAGDSFSLPEAYVTYTSGALSVKAGRYGTLAGYEVLSDAANPLLSRSLQFPAAEPYFHTGVRVAYAASDAATLYLGVNNSAVGGFAEDPDDQKTVEAGVSLKASDAVSLAVYDYYGIDGELQTNFLDVVGSFTISESFSLGLNVDWFSVEDTVDVVGVAGYATMALAPQWSATLRLESLNYDFDGGTPPGVAETINAATIALGYTPASDFRLLFEARVDDADEDVYARSGGKGPTGTQPTVGVKAIYSFGL</sequence>
<keyword evidence="1" id="KW-0732">Signal</keyword>
<dbReference type="AlphaFoldDB" id="I7ZGJ0"/>
<dbReference type="Pfam" id="PF07642">
    <property type="entry name" value="BBP2"/>
    <property type="match status" value="1"/>
</dbReference>
<reference evidence="2 3" key="1">
    <citation type="journal article" date="2012" name="J. Bacteriol.">
        <title>Genome Sequence of n-Alkane-Degrading Hydrocarboniphaga effusa Strain AP103T (ATCC BAA-332T).</title>
        <authorList>
            <person name="Chang H.K."/>
            <person name="Zylstra G.J."/>
            <person name="Chae J.C."/>
        </authorList>
    </citation>
    <scope>NUCLEOTIDE SEQUENCE [LARGE SCALE GENOMIC DNA]</scope>
    <source>
        <strain evidence="2 3">AP103</strain>
    </source>
</reference>
<comment type="caution">
    <text evidence="2">The sequence shown here is derived from an EMBL/GenBank/DDBJ whole genome shotgun (WGS) entry which is preliminary data.</text>
</comment>
<feature type="chain" id="PRO_5003712976" description="Porin domain-containing protein" evidence="1">
    <location>
        <begin position="21"/>
        <end position="351"/>
    </location>
</feature>
<name>I7ZGJ0_9GAMM</name>
<feature type="signal peptide" evidence="1">
    <location>
        <begin position="1"/>
        <end position="20"/>
    </location>
</feature>
<gene>
    <name evidence="2" type="ORF">WQQ_11360</name>
</gene>
<dbReference type="InterPro" id="IPR011486">
    <property type="entry name" value="BBP2"/>
</dbReference>
<dbReference type="RefSeq" id="WP_007184091.1">
    <property type="nucleotide sequence ID" value="NZ_AKGD01000001.1"/>
</dbReference>
<dbReference type="OrthoDB" id="5631879at2"/>
<evidence type="ECO:0000313" key="2">
    <source>
        <dbReference type="EMBL" id="EIT70999.1"/>
    </source>
</evidence>
<dbReference type="SUPFAM" id="SSF56935">
    <property type="entry name" value="Porins"/>
    <property type="match status" value="1"/>
</dbReference>
<dbReference type="STRING" id="1172194.WQQ_11360"/>
<dbReference type="PROSITE" id="PS51257">
    <property type="entry name" value="PROKAR_LIPOPROTEIN"/>
    <property type="match status" value="1"/>
</dbReference>
<protein>
    <recommendedName>
        <fullName evidence="4">Porin domain-containing protein</fullName>
    </recommendedName>
</protein>
<dbReference type="EMBL" id="AKGD01000001">
    <property type="protein sequence ID" value="EIT70999.1"/>
    <property type="molecule type" value="Genomic_DNA"/>
</dbReference>
<organism evidence="2 3">
    <name type="scientific">Hydrocarboniphaga effusa AP103</name>
    <dbReference type="NCBI Taxonomy" id="1172194"/>
    <lineage>
        <taxon>Bacteria</taxon>
        <taxon>Pseudomonadati</taxon>
        <taxon>Pseudomonadota</taxon>
        <taxon>Gammaproteobacteria</taxon>
        <taxon>Nevskiales</taxon>
        <taxon>Nevskiaceae</taxon>
        <taxon>Hydrocarboniphaga</taxon>
    </lineage>
</organism>